<dbReference type="EMBL" id="BTSX01000001">
    <property type="protein sequence ID" value="GMS78782.1"/>
    <property type="molecule type" value="Genomic_DNA"/>
</dbReference>
<evidence type="ECO:0000256" key="5">
    <source>
        <dbReference type="ARBA" id="ARBA00037994"/>
    </source>
</evidence>
<feature type="non-terminal residue" evidence="7">
    <location>
        <position position="1"/>
    </location>
</feature>
<protein>
    <recommendedName>
        <fullName evidence="9">G protein-coupled receptor</fullName>
    </recommendedName>
</protein>
<dbReference type="InterPro" id="IPR019408">
    <property type="entry name" value="7TM_GPCR_serpentine_rcpt_Srab"/>
</dbReference>
<name>A0AAV5S970_9BILA</name>
<dbReference type="Proteomes" id="UP001432027">
    <property type="component" value="Unassembled WGS sequence"/>
</dbReference>
<keyword evidence="8" id="KW-1185">Reference proteome</keyword>
<comment type="similarity">
    <text evidence="5">Belongs to the nematode receptor-like protein sra family.</text>
</comment>
<keyword evidence="3 6" id="KW-1133">Transmembrane helix</keyword>
<evidence type="ECO:0000313" key="7">
    <source>
        <dbReference type="EMBL" id="GMS78782.1"/>
    </source>
</evidence>
<evidence type="ECO:0008006" key="9">
    <source>
        <dbReference type="Google" id="ProtNLM"/>
    </source>
</evidence>
<evidence type="ECO:0000313" key="8">
    <source>
        <dbReference type="Proteomes" id="UP001432027"/>
    </source>
</evidence>
<feature type="transmembrane region" description="Helical" evidence="6">
    <location>
        <begin position="96"/>
        <end position="115"/>
    </location>
</feature>
<dbReference type="AlphaFoldDB" id="A0AAV5S970"/>
<keyword evidence="4 6" id="KW-0472">Membrane</keyword>
<evidence type="ECO:0000256" key="4">
    <source>
        <dbReference type="ARBA" id="ARBA00023136"/>
    </source>
</evidence>
<comment type="caution">
    <text evidence="7">The sequence shown here is derived from an EMBL/GenBank/DDBJ whole genome shotgun (WGS) entry which is preliminary data.</text>
</comment>
<proteinExistence type="inferred from homology"/>
<reference evidence="7" key="1">
    <citation type="submission" date="2023-10" db="EMBL/GenBank/DDBJ databases">
        <title>Genome assembly of Pristionchus species.</title>
        <authorList>
            <person name="Yoshida K."/>
            <person name="Sommer R.J."/>
        </authorList>
    </citation>
    <scope>NUCLEOTIDE SEQUENCE</scope>
    <source>
        <strain evidence="7">RS0144</strain>
    </source>
</reference>
<comment type="subcellular location">
    <subcellularLocation>
        <location evidence="1">Membrane</location>
        <topology evidence="1">Multi-pass membrane protein</topology>
    </subcellularLocation>
</comment>
<evidence type="ECO:0000256" key="3">
    <source>
        <dbReference type="ARBA" id="ARBA00022989"/>
    </source>
</evidence>
<gene>
    <name evidence="7" type="ORF">PENTCL1PPCAC_957</name>
</gene>
<evidence type="ECO:0000256" key="2">
    <source>
        <dbReference type="ARBA" id="ARBA00022692"/>
    </source>
</evidence>
<dbReference type="Pfam" id="PF10292">
    <property type="entry name" value="7TM_GPCR_Srab"/>
    <property type="match status" value="1"/>
</dbReference>
<feature type="non-terminal residue" evidence="7">
    <location>
        <position position="221"/>
    </location>
</feature>
<accession>A0AAV5S970</accession>
<organism evidence="7 8">
    <name type="scientific">Pristionchus entomophagus</name>
    <dbReference type="NCBI Taxonomy" id="358040"/>
    <lineage>
        <taxon>Eukaryota</taxon>
        <taxon>Metazoa</taxon>
        <taxon>Ecdysozoa</taxon>
        <taxon>Nematoda</taxon>
        <taxon>Chromadorea</taxon>
        <taxon>Rhabditida</taxon>
        <taxon>Rhabditina</taxon>
        <taxon>Diplogasteromorpha</taxon>
        <taxon>Diplogasteroidea</taxon>
        <taxon>Neodiplogasteridae</taxon>
        <taxon>Pristionchus</taxon>
    </lineage>
</organism>
<evidence type="ECO:0000256" key="6">
    <source>
        <dbReference type="SAM" id="Phobius"/>
    </source>
</evidence>
<evidence type="ECO:0000256" key="1">
    <source>
        <dbReference type="ARBA" id="ARBA00004141"/>
    </source>
</evidence>
<dbReference type="GO" id="GO:0016020">
    <property type="term" value="C:membrane"/>
    <property type="evidence" value="ECO:0007669"/>
    <property type="project" value="UniProtKB-SubCell"/>
</dbReference>
<feature type="transmembrane region" description="Helical" evidence="6">
    <location>
        <begin position="172"/>
        <end position="196"/>
    </location>
</feature>
<dbReference type="GO" id="GO:0004984">
    <property type="term" value="F:olfactory receptor activity"/>
    <property type="evidence" value="ECO:0007669"/>
    <property type="project" value="TreeGrafter"/>
</dbReference>
<sequence>FCVIRMAAASITPAVVLVHSSITIQQVFQILSSCPEECGQISDLYLSSQFCYVVMYGVFSFDKETLGGKTQFCPAFNQNNEVFIISNLNLMMVLDITNSICTLLLFRYNTISLLFRRHRFDLKRTFESVQNLYAIKKFIPIMGLHAITQLIHFGLYSFTYSFRANYSLAQFTIVYAVVNIIPYYYLLSHLTFLILTKLGRFRRQDRVNHLIASTQSNSVQE</sequence>
<dbReference type="PANTHER" id="PTHR31357:SF5">
    <property type="entry name" value="SERPENTINE RECEPTOR CLASS ALPHA-1-RELATED"/>
    <property type="match status" value="1"/>
</dbReference>
<dbReference type="InterPro" id="IPR051080">
    <property type="entry name" value="Nematode_rcpt-like_serp_alpha"/>
</dbReference>
<feature type="transmembrane region" description="Helical" evidence="6">
    <location>
        <begin position="138"/>
        <end position="160"/>
    </location>
</feature>
<dbReference type="PANTHER" id="PTHR31357">
    <property type="entry name" value="SERPENTINE RECEPTOR CLASS ALPHA-10"/>
    <property type="match status" value="1"/>
</dbReference>
<keyword evidence="2 6" id="KW-0812">Transmembrane</keyword>